<dbReference type="RefSeq" id="WP_092860445.1">
    <property type="nucleotide sequence ID" value="NZ_FOQH01000006.1"/>
</dbReference>
<reference evidence="1 2" key="1">
    <citation type="submission" date="2016-10" db="EMBL/GenBank/DDBJ databases">
        <authorList>
            <person name="de Groot N.N."/>
        </authorList>
    </citation>
    <scope>NUCLEOTIDE SEQUENCE [LARGE SCALE GENOMIC DNA]</scope>
    <source>
        <strain evidence="1 2">CGMCC 1.11030</strain>
    </source>
</reference>
<dbReference type="STRING" id="1114924.SAMN05216258_10680"/>
<dbReference type="Proteomes" id="UP000199377">
    <property type="component" value="Unassembled WGS sequence"/>
</dbReference>
<name>A0A1I3HMU5_9RHOB</name>
<dbReference type="OrthoDB" id="9787207at2"/>
<dbReference type="InterPro" id="IPR009351">
    <property type="entry name" value="AlkZ-like"/>
</dbReference>
<dbReference type="Pfam" id="PF06224">
    <property type="entry name" value="AlkZ-like"/>
    <property type="match status" value="1"/>
</dbReference>
<protein>
    <recommendedName>
        <fullName evidence="3">Winged helix-turn-helix domain-containing protein</fullName>
    </recommendedName>
</protein>
<dbReference type="EMBL" id="FOQH01000006">
    <property type="protein sequence ID" value="SFI37011.1"/>
    <property type="molecule type" value="Genomic_DNA"/>
</dbReference>
<dbReference type="PANTHER" id="PTHR30528:SF0">
    <property type="entry name" value="CYTOPLASMIC PROTEIN"/>
    <property type="match status" value="1"/>
</dbReference>
<evidence type="ECO:0000313" key="1">
    <source>
        <dbReference type="EMBL" id="SFI37011.1"/>
    </source>
</evidence>
<dbReference type="AlphaFoldDB" id="A0A1I3HMU5"/>
<evidence type="ECO:0008006" key="3">
    <source>
        <dbReference type="Google" id="ProtNLM"/>
    </source>
</evidence>
<dbReference type="PANTHER" id="PTHR30528">
    <property type="entry name" value="CYTOPLASMIC PROTEIN"/>
    <property type="match status" value="1"/>
</dbReference>
<accession>A0A1I3HMU5</accession>
<keyword evidence="2" id="KW-1185">Reference proteome</keyword>
<gene>
    <name evidence="1" type="ORF">SAMN05216258_10680</name>
</gene>
<sequence>MTEPARPRLTNADARRLFLHRHALSDPGPEVPGKAGLMELIRRLGFVQVDSIATVERAHHMILAARRRSYRPRHLAPLLERDRALFEHWTHDASLIPSEFFPHWRPRFARDRERLAAAYRNWQGDFAHRFDDVLEHIRRHGPAQARDMEGADEARTGEMWSWTPSKTAVEYLWRSGELAVCSRSGFQKRFDLAERVIPAEHFDRHPDREETIDWACRGALDRLGFATSGEIAAFWETVAPAEARDWCVARLAAGEIEEVEIETASGSPRRAFAWPGIDEAAAAAPPPPGRLRALSPFDPALRDRKRAERLFGFHYRIEIYVPAPRRRWGYYVFPLLEGDRLVGRIDMKRREGRLEVSALWPEAGVAFGKGRMARLEAELSRMARFAGCEEAVFLDGWLRPAGHPPEPAAETVSG</sequence>
<evidence type="ECO:0000313" key="2">
    <source>
        <dbReference type="Proteomes" id="UP000199377"/>
    </source>
</evidence>
<proteinExistence type="predicted"/>
<organism evidence="1 2">
    <name type="scientific">Albimonas pacifica</name>
    <dbReference type="NCBI Taxonomy" id="1114924"/>
    <lineage>
        <taxon>Bacteria</taxon>
        <taxon>Pseudomonadati</taxon>
        <taxon>Pseudomonadota</taxon>
        <taxon>Alphaproteobacteria</taxon>
        <taxon>Rhodobacterales</taxon>
        <taxon>Paracoccaceae</taxon>
        <taxon>Albimonas</taxon>
    </lineage>
</organism>